<accession>A0A157SI30</accession>
<dbReference type="Proteomes" id="UP000076848">
    <property type="component" value="Unassembled WGS sequence"/>
</dbReference>
<proteinExistence type="predicted"/>
<evidence type="ECO:0000313" key="1">
    <source>
        <dbReference type="EMBL" id="SAI70087.1"/>
    </source>
</evidence>
<protein>
    <recommendedName>
        <fullName evidence="3">Cytoplasmic protein</fullName>
    </recommendedName>
</protein>
<dbReference type="AlphaFoldDB" id="A0A157SI30"/>
<dbReference type="STRING" id="288768.SAMEA3906486_02887"/>
<gene>
    <name evidence="1" type="ORF">SAMEA3906486_02887</name>
</gene>
<sequence length="91" mass="10142">MNAYRLVISRHGRLLGQFDSETPWAGDAIRDLLQRLPECDGYRTELFVAREERRLLESGPGGLKVLGREPLFQPLPITALLSGTAPQEPLA</sequence>
<evidence type="ECO:0008006" key="3">
    <source>
        <dbReference type="Google" id="ProtNLM"/>
    </source>
</evidence>
<organism evidence="1 2">
    <name type="scientific">Bordetella ansorpii</name>
    <dbReference type="NCBI Taxonomy" id="288768"/>
    <lineage>
        <taxon>Bacteria</taxon>
        <taxon>Pseudomonadati</taxon>
        <taxon>Pseudomonadota</taxon>
        <taxon>Betaproteobacteria</taxon>
        <taxon>Burkholderiales</taxon>
        <taxon>Alcaligenaceae</taxon>
        <taxon>Bordetella</taxon>
    </lineage>
</organism>
<keyword evidence="2" id="KW-1185">Reference proteome</keyword>
<name>A0A157SI30_9BORD</name>
<reference evidence="1 2" key="1">
    <citation type="submission" date="2016-04" db="EMBL/GenBank/DDBJ databases">
        <authorList>
            <consortium name="Pathogen Informatics"/>
        </authorList>
    </citation>
    <scope>NUCLEOTIDE SEQUENCE [LARGE SCALE GENOMIC DNA]</scope>
    <source>
        <strain evidence="1 2">H050680373</strain>
    </source>
</reference>
<dbReference type="RefSeq" id="WP_066128079.1">
    <property type="nucleotide sequence ID" value="NZ_FKIF01000006.1"/>
</dbReference>
<dbReference type="EMBL" id="FKIF01000006">
    <property type="protein sequence ID" value="SAI70087.1"/>
    <property type="molecule type" value="Genomic_DNA"/>
</dbReference>
<dbReference type="OrthoDB" id="6579773at2"/>
<evidence type="ECO:0000313" key="2">
    <source>
        <dbReference type="Proteomes" id="UP000076848"/>
    </source>
</evidence>